<accession>A0AAE1TY14</accession>
<comment type="caution">
    <text evidence="1">The sequence shown here is derived from an EMBL/GenBank/DDBJ whole genome shotgun (WGS) entry which is preliminary data.</text>
</comment>
<gene>
    <name evidence="1" type="ORF">Pmani_026230</name>
</gene>
<dbReference type="Proteomes" id="UP001292094">
    <property type="component" value="Unassembled WGS sequence"/>
</dbReference>
<reference evidence="1" key="1">
    <citation type="submission" date="2023-11" db="EMBL/GenBank/DDBJ databases">
        <title>Genome assemblies of two species of porcelain crab, Petrolisthes cinctipes and Petrolisthes manimaculis (Anomura: Porcellanidae).</title>
        <authorList>
            <person name="Angst P."/>
        </authorList>
    </citation>
    <scope>NUCLEOTIDE SEQUENCE</scope>
    <source>
        <strain evidence="1">PB745_02</strain>
        <tissue evidence="1">Gill</tissue>
    </source>
</reference>
<organism evidence="1 2">
    <name type="scientific">Petrolisthes manimaculis</name>
    <dbReference type="NCBI Taxonomy" id="1843537"/>
    <lineage>
        <taxon>Eukaryota</taxon>
        <taxon>Metazoa</taxon>
        <taxon>Ecdysozoa</taxon>
        <taxon>Arthropoda</taxon>
        <taxon>Crustacea</taxon>
        <taxon>Multicrustacea</taxon>
        <taxon>Malacostraca</taxon>
        <taxon>Eumalacostraca</taxon>
        <taxon>Eucarida</taxon>
        <taxon>Decapoda</taxon>
        <taxon>Pleocyemata</taxon>
        <taxon>Anomura</taxon>
        <taxon>Galatheoidea</taxon>
        <taxon>Porcellanidae</taxon>
        <taxon>Petrolisthes</taxon>
    </lineage>
</organism>
<keyword evidence="2" id="KW-1185">Reference proteome</keyword>
<dbReference type="AlphaFoldDB" id="A0AAE1TY14"/>
<proteinExistence type="predicted"/>
<sequence length="120" mass="14223">MFRELCVIFGIPDIDLFASRLNKRIKQFYSWKPDPETEHFDAFTINWAQFEVTYMFPLFPLISTCLQKMRAEEARGWLVARSRDLGKQSSYYNTSLYQPHLHFASHITQTASRGTHQPFR</sequence>
<dbReference type="EMBL" id="JAWZYT010002854">
    <property type="protein sequence ID" value="KAK4301626.1"/>
    <property type="molecule type" value="Genomic_DNA"/>
</dbReference>
<protein>
    <submittedName>
        <fullName evidence="1">Uncharacterized protein</fullName>
    </submittedName>
</protein>
<evidence type="ECO:0000313" key="2">
    <source>
        <dbReference type="Proteomes" id="UP001292094"/>
    </source>
</evidence>
<evidence type="ECO:0000313" key="1">
    <source>
        <dbReference type="EMBL" id="KAK4301626.1"/>
    </source>
</evidence>
<name>A0AAE1TY14_9EUCA</name>